<dbReference type="SUPFAM" id="SSF55826">
    <property type="entry name" value="YbaK/ProRS associated domain"/>
    <property type="match status" value="1"/>
</dbReference>
<dbReference type="Pfam" id="PF04073">
    <property type="entry name" value="tRNA_edit"/>
    <property type="match status" value="1"/>
</dbReference>
<dbReference type="InterPro" id="IPR036754">
    <property type="entry name" value="YbaK/aa-tRNA-synt-asso_dom_sf"/>
</dbReference>
<dbReference type="PANTHER" id="PTHR30411">
    <property type="entry name" value="CYTOPLASMIC PROTEIN"/>
    <property type="match status" value="1"/>
</dbReference>
<evidence type="ECO:0000259" key="1">
    <source>
        <dbReference type="Pfam" id="PF04073"/>
    </source>
</evidence>
<proteinExistence type="predicted"/>
<accession>A0A9D1PSV9</accession>
<evidence type="ECO:0000313" key="3">
    <source>
        <dbReference type="Proteomes" id="UP000823936"/>
    </source>
</evidence>
<gene>
    <name evidence="2" type="ORF">IAB12_01715</name>
</gene>
<dbReference type="AlphaFoldDB" id="A0A9D1PSV9"/>
<dbReference type="Gene3D" id="3.90.960.10">
    <property type="entry name" value="YbaK/aminoacyl-tRNA synthetase-associated domain"/>
    <property type="match status" value="1"/>
</dbReference>
<reference evidence="2" key="1">
    <citation type="journal article" date="2021" name="PeerJ">
        <title>Extensive microbial diversity within the chicken gut microbiome revealed by metagenomics and culture.</title>
        <authorList>
            <person name="Gilroy R."/>
            <person name="Ravi A."/>
            <person name="Getino M."/>
            <person name="Pursley I."/>
            <person name="Horton D.L."/>
            <person name="Alikhan N.F."/>
            <person name="Baker D."/>
            <person name="Gharbi K."/>
            <person name="Hall N."/>
            <person name="Watson M."/>
            <person name="Adriaenssens E.M."/>
            <person name="Foster-Nyarko E."/>
            <person name="Jarju S."/>
            <person name="Secka A."/>
            <person name="Antonio M."/>
            <person name="Oren A."/>
            <person name="Chaudhuri R.R."/>
            <person name="La Ragione R."/>
            <person name="Hildebrand F."/>
            <person name="Pallen M.J."/>
        </authorList>
    </citation>
    <scope>NUCLEOTIDE SEQUENCE</scope>
    <source>
        <strain evidence="2">Gambia11-129</strain>
    </source>
</reference>
<evidence type="ECO:0000313" key="2">
    <source>
        <dbReference type="EMBL" id="HIV98480.1"/>
    </source>
</evidence>
<name>A0A9D1PSV9_9SPIO</name>
<reference evidence="2" key="2">
    <citation type="submission" date="2021-04" db="EMBL/GenBank/DDBJ databases">
        <authorList>
            <person name="Gilroy R."/>
        </authorList>
    </citation>
    <scope>NUCLEOTIDE SEQUENCE</scope>
    <source>
        <strain evidence="2">Gambia11-129</strain>
    </source>
</reference>
<comment type="caution">
    <text evidence="2">The sequence shown here is derived from an EMBL/GenBank/DDBJ whole genome shotgun (WGS) entry which is preliminary data.</text>
</comment>
<dbReference type="Proteomes" id="UP000823936">
    <property type="component" value="Unassembled WGS sequence"/>
</dbReference>
<dbReference type="PANTHER" id="PTHR30411:SF1">
    <property type="entry name" value="CYTOPLASMIC PROTEIN"/>
    <property type="match status" value="1"/>
</dbReference>
<dbReference type="InterPro" id="IPR007214">
    <property type="entry name" value="YbaK/aa-tRNA-synth-assoc-dom"/>
</dbReference>
<dbReference type="CDD" id="cd04333">
    <property type="entry name" value="ProX_deacylase"/>
    <property type="match status" value="1"/>
</dbReference>
<sequence>MSIEAVKEYLKEKGFADRVIEFDDSSATVSLASSLLGVEDARIAKTMSFSCSDKTVIIVLAGDKKVNSGMFKRIFGSKPSMLGHEDVERLTGHPVGGVCPFLIPSSIDVYLDSSLKEFDTVYPAAGNAKSAVRLTPSELYDLSGAKGWVDVVKKD</sequence>
<dbReference type="EMBL" id="DXHU01000006">
    <property type="protein sequence ID" value="HIV98480.1"/>
    <property type="molecule type" value="Genomic_DNA"/>
</dbReference>
<feature type="domain" description="YbaK/aminoacyl-tRNA synthetase-associated" evidence="1">
    <location>
        <begin position="26"/>
        <end position="141"/>
    </location>
</feature>
<dbReference type="GO" id="GO:0002161">
    <property type="term" value="F:aminoacyl-tRNA deacylase activity"/>
    <property type="evidence" value="ECO:0007669"/>
    <property type="project" value="InterPro"/>
</dbReference>
<organism evidence="2 3">
    <name type="scientific">Candidatus Ornithospirochaeta avicola</name>
    <dbReference type="NCBI Taxonomy" id="2840896"/>
    <lineage>
        <taxon>Bacteria</taxon>
        <taxon>Pseudomonadati</taxon>
        <taxon>Spirochaetota</taxon>
        <taxon>Spirochaetia</taxon>
        <taxon>Spirochaetales</taxon>
        <taxon>Spirochaetaceae</taxon>
        <taxon>Spirochaetaceae incertae sedis</taxon>
        <taxon>Candidatus Ornithospirochaeta</taxon>
    </lineage>
</organism>
<protein>
    <submittedName>
        <fullName evidence="2">YbaK/EbsC family protein</fullName>
    </submittedName>
</protein>